<name>A0AAD7L7H5_QUISA</name>
<dbReference type="GO" id="GO:0003677">
    <property type="term" value="F:DNA binding"/>
    <property type="evidence" value="ECO:0007669"/>
    <property type="project" value="UniProtKB-KW"/>
</dbReference>
<dbReference type="CDD" id="cd10017">
    <property type="entry name" value="B3_DNA"/>
    <property type="match status" value="1"/>
</dbReference>
<evidence type="ECO:0000256" key="6">
    <source>
        <dbReference type="SAM" id="MobiDB-lite"/>
    </source>
</evidence>
<dbReference type="PANTHER" id="PTHR31391">
    <property type="entry name" value="B3 DOMAIN-CONTAINING PROTEIN OS11G0197600-RELATED"/>
    <property type="match status" value="1"/>
</dbReference>
<comment type="caution">
    <text evidence="8">The sequence shown here is derived from an EMBL/GenBank/DDBJ whole genome shotgun (WGS) entry which is preliminary data.</text>
</comment>
<sequence>MVGFDVNTNYLMDHVVKKEVIELQGNCKMQKFHDTTVVVDAVPLASHVMEGEKSPKKRLVERKSKILNIKKSSGSTNKHAVSGHVQKFVSSNKVVVDGASSRGEANSSAVIRAEEVQSKLEPQFPSFVKSLVRSHVSSCFWMGLPALFCKRHLPDKDATITLEDESGKEYKLKYIAYKTGLSAGWRQFSVVHKLLEGDVLIFQLVEPTKFKVCIIRANHLTEFDGALSLLNLDTSMKPNKGEKDNGNTDAVACTSSKRKRPKPPAIVVQKKKTDAPRLDPKLRHPADRAENNSEAGSEVFESFKPIARTIQFKDVKDIENFCIQIYGISIDSEFSSDVRSKYYKLCHSQHAFLHDKLIMGMNYKLVVGIISETVYIADAIKASNLTTSPTEFTKWDKTLLAFETLGLNVQFLRLRIRRLVSLAFESESATGTRRFLEARTVQSGAEDEISNIEAKLEELKGACDVFGAYVDSLKSKAESYQVKFQEEVVTPW</sequence>
<dbReference type="Pfam" id="PF02362">
    <property type="entry name" value="B3"/>
    <property type="match status" value="1"/>
</dbReference>
<dbReference type="AlphaFoldDB" id="A0AAD7L7H5"/>
<dbReference type="GO" id="GO:0005634">
    <property type="term" value="C:nucleus"/>
    <property type="evidence" value="ECO:0007669"/>
    <property type="project" value="UniProtKB-SubCell"/>
</dbReference>
<keyword evidence="9" id="KW-1185">Reference proteome</keyword>
<dbReference type="InterPro" id="IPR015300">
    <property type="entry name" value="DNA-bd_pseudobarrel_sf"/>
</dbReference>
<proteinExistence type="predicted"/>
<evidence type="ECO:0000256" key="2">
    <source>
        <dbReference type="ARBA" id="ARBA00023015"/>
    </source>
</evidence>
<dbReference type="EMBL" id="JARAOO010000010">
    <property type="protein sequence ID" value="KAJ7952867.1"/>
    <property type="molecule type" value="Genomic_DNA"/>
</dbReference>
<accession>A0AAD7L7H5</accession>
<keyword evidence="3" id="KW-0238">DNA-binding</keyword>
<keyword evidence="2" id="KW-0805">Transcription regulation</keyword>
<reference evidence="8" key="1">
    <citation type="journal article" date="2023" name="Science">
        <title>Elucidation of the pathway for biosynthesis of saponin adjuvants from the soapbark tree.</title>
        <authorList>
            <person name="Reed J."/>
            <person name="Orme A."/>
            <person name="El-Demerdash A."/>
            <person name="Owen C."/>
            <person name="Martin L.B.B."/>
            <person name="Misra R.C."/>
            <person name="Kikuchi S."/>
            <person name="Rejzek M."/>
            <person name="Martin A.C."/>
            <person name="Harkess A."/>
            <person name="Leebens-Mack J."/>
            <person name="Louveau T."/>
            <person name="Stephenson M.J."/>
            <person name="Osbourn A."/>
        </authorList>
    </citation>
    <scope>NUCLEOTIDE SEQUENCE</scope>
    <source>
        <strain evidence="8">S10</strain>
    </source>
</reference>
<gene>
    <name evidence="8" type="ORF">O6P43_024643</name>
</gene>
<evidence type="ECO:0000313" key="8">
    <source>
        <dbReference type="EMBL" id="KAJ7952867.1"/>
    </source>
</evidence>
<dbReference type="InterPro" id="IPR003340">
    <property type="entry name" value="B3_DNA-bd"/>
</dbReference>
<keyword evidence="4" id="KW-0804">Transcription</keyword>
<evidence type="ECO:0000256" key="5">
    <source>
        <dbReference type="ARBA" id="ARBA00023242"/>
    </source>
</evidence>
<dbReference type="PROSITE" id="PS50863">
    <property type="entry name" value="B3"/>
    <property type="match status" value="1"/>
</dbReference>
<comment type="subcellular location">
    <subcellularLocation>
        <location evidence="1">Nucleus</location>
    </subcellularLocation>
</comment>
<keyword evidence="5" id="KW-0539">Nucleus</keyword>
<evidence type="ECO:0000256" key="4">
    <source>
        <dbReference type="ARBA" id="ARBA00023163"/>
    </source>
</evidence>
<dbReference type="InterPro" id="IPR044837">
    <property type="entry name" value="REM16-like"/>
</dbReference>
<organism evidence="8 9">
    <name type="scientific">Quillaja saponaria</name>
    <name type="common">Soap bark tree</name>
    <dbReference type="NCBI Taxonomy" id="32244"/>
    <lineage>
        <taxon>Eukaryota</taxon>
        <taxon>Viridiplantae</taxon>
        <taxon>Streptophyta</taxon>
        <taxon>Embryophyta</taxon>
        <taxon>Tracheophyta</taxon>
        <taxon>Spermatophyta</taxon>
        <taxon>Magnoliopsida</taxon>
        <taxon>eudicotyledons</taxon>
        <taxon>Gunneridae</taxon>
        <taxon>Pentapetalae</taxon>
        <taxon>rosids</taxon>
        <taxon>fabids</taxon>
        <taxon>Fabales</taxon>
        <taxon>Quillajaceae</taxon>
        <taxon>Quillaja</taxon>
    </lineage>
</organism>
<dbReference type="SMART" id="SM01019">
    <property type="entry name" value="B3"/>
    <property type="match status" value="1"/>
</dbReference>
<dbReference type="Gene3D" id="2.40.330.10">
    <property type="entry name" value="DNA-binding pseudobarrel domain"/>
    <property type="match status" value="1"/>
</dbReference>
<evidence type="ECO:0000256" key="3">
    <source>
        <dbReference type="ARBA" id="ARBA00023125"/>
    </source>
</evidence>
<evidence type="ECO:0000313" key="9">
    <source>
        <dbReference type="Proteomes" id="UP001163823"/>
    </source>
</evidence>
<evidence type="ECO:0000256" key="1">
    <source>
        <dbReference type="ARBA" id="ARBA00004123"/>
    </source>
</evidence>
<feature type="domain" description="TF-B3" evidence="7">
    <location>
        <begin position="127"/>
        <end position="218"/>
    </location>
</feature>
<dbReference type="SUPFAM" id="SSF101936">
    <property type="entry name" value="DNA-binding pseudobarrel domain"/>
    <property type="match status" value="1"/>
</dbReference>
<dbReference type="Proteomes" id="UP001163823">
    <property type="component" value="Chromosome 10"/>
</dbReference>
<feature type="compositionally biased region" description="Basic and acidic residues" evidence="6">
    <location>
        <begin position="271"/>
        <end position="291"/>
    </location>
</feature>
<feature type="region of interest" description="Disordered" evidence="6">
    <location>
        <begin position="237"/>
        <end position="296"/>
    </location>
</feature>
<protein>
    <submittedName>
        <fullName evidence="8">B3 domain-containing protein family</fullName>
    </submittedName>
</protein>
<dbReference type="PANTHER" id="PTHR31391:SF135">
    <property type="entry name" value="B3 DOMAIN-CONTAINING PROTEIN OS01G0234100-LIKE ISOFORM X1"/>
    <property type="match status" value="1"/>
</dbReference>
<evidence type="ECO:0000259" key="7">
    <source>
        <dbReference type="PROSITE" id="PS50863"/>
    </source>
</evidence>